<protein>
    <recommendedName>
        <fullName evidence="9">Endoribonuclease YbeY</fullName>
        <ecNumber evidence="9">3.1.-.-</ecNumber>
    </recommendedName>
</protein>
<evidence type="ECO:0000313" key="10">
    <source>
        <dbReference type="EMBL" id="CUH92603.1"/>
    </source>
</evidence>
<keyword evidence="9" id="KW-0963">Cytoplasm</keyword>
<dbReference type="PANTHER" id="PTHR46986">
    <property type="entry name" value="ENDORIBONUCLEASE YBEY, CHLOROPLASTIC"/>
    <property type="match status" value="1"/>
</dbReference>
<evidence type="ECO:0000256" key="6">
    <source>
        <dbReference type="ARBA" id="ARBA00022759"/>
    </source>
</evidence>
<dbReference type="GO" id="GO:0008270">
    <property type="term" value="F:zinc ion binding"/>
    <property type="evidence" value="ECO:0007669"/>
    <property type="project" value="UniProtKB-UniRule"/>
</dbReference>
<evidence type="ECO:0000256" key="2">
    <source>
        <dbReference type="ARBA" id="ARBA00022517"/>
    </source>
</evidence>
<dbReference type="NCBIfam" id="TIGR00043">
    <property type="entry name" value="rRNA maturation RNase YbeY"/>
    <property type="match status" value="1"/>
</dbReference>
<accession>A0A0K8J5I1</accession>
<evidence type="ECO:0000256" key="7">
    <source>
        <dbReference type="ARBA" id="ARBA00022801"/>
    </source>
</evidence>
<dbReference type="RefSeq" id="WP_058257956.1">
    <property type="nucleotide sequence ID" value="NZ_DUPS01000029.1"/>
</dbReference>
<keyword evidence="11" id="KW-1185">Reference proteome</keyword>
<dbReference type="GO" id="GO:0004521">
    <property type="term" value="F:RNA endonuclease activity"/>
    <property type="evidence" value="ECO:0007669"/>
    <property type="project" value="UniProtKB-UniRule"/>
</dbReference>
<dbReference type="PANTHER" id="PTHR46986:SF1">
    <property type="entry name" value="ENDORIBONUCLEASE YBEY, CHLOROPLASTIC"/>
    <property type="match status" value="1"/>
</dbReference>
<evidence type="ECO:0000256" key="1">
    <source>
        <dbReference type="ARBA" id="ARBA00010875"/>
    </source>
</evidence>
<sequence>MTIHIDNESTQQVDFDYNKLIESTILKCLDYEKCPYEAEISILLTDDNEIKEINKQYRGIDAATDVLSFPAIEYGTPGDFSDLEKSEEEYFNPDTGELILGDIVISVERAIKQAEEYGHSLKREIAFLTAHSMFHLMGYDHMTDDERTIMEAKQKEVLDLLNISR</sequence>
<dbReference type="SUPFAM" id="SSF55486">
    <property type="entry name" value="Metalloproteases ('zincins'), catalytic domain"/>
    <property type="match status" value="1"/>
</dbReference>
<dbReference type="Gene3D" id="3.40.390.30">
    <property type="entry name" value="Metalloproteases ('zincins'), catalytic domain"/>
    <property type="match status" value="1"/>
</dbReference>
<keyword evidence="8 9" id="KW-0862">Zinc</keyword>
<dbReference type="GO" id="GO:0006364">
    <property type="term" value="P:rRNA processing"/>
    <property type="evidence" value="ECO:0007669"/>
    <property type="project" value="UniProtKB-UniRule"/>
</dbReference>
<comment type="cofactor">
    <cofactor evidence="9">
        <name>Zn(2+)</name>
        <dbReference type="ChEBI" id="CHEBI:29105"/>
    </cofactor>
    <text evidence="9">Binds 1 zinc ion.</text>
</comment>
<dbReference type="OrthoDB" id="9807740at2"/>
<evidence type="ECO:0000256" key="3">
    <source>
        <dbReference type="ARBA" id="ARBA00022552"/>
    </source>
</evidence>
<proteinExistence type="inferred from homology"/>
<dbReference type="InterPro" id="IPR002036">
    <property type="entry name" value="YbeY"/>
</dbReference>
<evidence type="ECO:0000256" key="4">
    <source>
        <dbReference type="ARBA" id="ARBA00022722"/>
    </source>
</evidence>
<evidence type="ECO:0000313" key="11">
    <source>
        <dbReference type="Proteomes" id="UP000196053"/>
    </source>
</evidence>
<organism evidence="10 11">
    <name type="scientific">Herbinix luporum</name>
    <dbReference type="NCBI Taxonomy" id="1679721"/>
    <lineage>
        <taxon>Bacteria</taxon>
        <taxon>Bacillati</taxon>
        <taxon>Bacillota</taxon>
        <taxon>Clostridia</taxon>
        <taxon>Lachnospirales</taxon>
        <taxon>Lachnospiraceae</taxon>
        <taxon>Herbinix</taxon>
    </lineage>
</organism>
<gene>
    <name evidence="9 10" type="primary">ybeY</name>
    <name evidence="10" type="ORF">SD1D_1057</name>
</gene>
<keyword evidence="6 9" id="KW-0255">Endonuclease</keyword>
<dbReference type="Pfam" id="PF02130">
    <property type="entry name" value="YbeY"/>
    <property type="match status" value="1"/>
</dbReference>
<evidence type="ECO:0000256" key="5">
    <source>
        <dbReference type="ARBA" id="ARBA00022723"/>
    </source>
</evidence>
<dbReference type="HAMAP" id="MF_00009">
    <property type="entry name" value="Endoribonucl_YbeY"/>
    <property type="match status" value="1"/>
</dbReference>
<keyword evidence="2 9" id="KW-0690">Ribosome biogenesis</keyword>
<dbReference type="AlphaFoldDB" id="A0A0K8J5I1"/>
<keyword evidence="3 9" id="KW-0698">rRNA processing</keyword>
<dbReference type="GO" id="GO:0004222">
    <property type="term" value="F:metalloendopeptidase activity"/>
    <property type="evidence" value="ECO:0007669"/>
    <property type="project" value="InterPro"/>
</dbReference>
<keyword evidence="4 9" id="KW-0540">Nuclease</keyword>
<comment type="function">
    <text evidence="9">Single strand-specific metallo-endoribonuclease involved in late-stage 70S ribosome quality control and in maturation of the 3' terminus of the 16S rRNA.</text>
</comment>
<dbReference type="GO" id="GO:0005737">
    <property type="term" value="C:cytoplasm"/>
    <property type="evidence" value="ECO:0007669"/>
    <property type="project" value="UniProtKB-SubCell"/>
</dbReference>
<name>A0A0K8J5I1_9FIRM</name>
<feature type="binding site" evidence="9">
    <location>
        <position position="131"/>
    </location>
    <ligand>
        <name>Zn(2+)</name>
        <dbReference type="ChEBI" id="CHEBI:29105"/>
        <note>catalytic</note>
    </ligand>
</feature>
<dbReference type="EC" id="3.1.-.-" evidence="9"/>
<keyword evidence="5 9" id="KW-0479">Metal-binding</keyword>
<comment type="similarity">
    <text evidence="1 9">Belongs to the endoribonuclease YbeY family.</text>
</comment>
<dbReference type="Proteomes" id="UP000196053">
    <property type="component" value="Chromosome I"/>
</dbReference>
<evidence type="ECO:0000256" key="8">
    <source>
        <dbReference type="ARBA" id="ARBA00022833"/>
    </source>
</evidence>
<dbReference type="KEGG" id="hsd:SD1D_1057"/>
<dbReference type="EMBL" id="LN879430">
    <property type="protein sequence ID" value="CUH92603.1"/>
    <property type="molecule type" value="Genomic_DNA"/>
</dbReference>
<feature type="binding site" evidence="9">
    <location>
        <position position="135"/>
    </location>
    <ligand>
        <name>Zn(2+)</name>
        <dbReference type="ChEBI" id="CHEBI:29105"/>
        <note>catalytic</note>
    </ligand>
</feature>
<reference evidence="11" key="1">
    <citation type="submission" date="2015-09" db="EMBL/GenBank/DDBJ databases">
        <authorList>
            <person name="Wibberg D."/>
        </authorList>
    </citation>
    <scope>NUCLEOTIDE SEQUENCE [LARGE SCALE GENOMIC DNA]</scope>
    <source>
        <strain evidence="11">SD1D</strain>
    </source>
</reference>
<dbReference type="InterPro" id="IPR023091">
    <property type="entry name" value="MetalPrtase_cat_dom_sf_prd"/>
</dbReference>
<feature type="binding site" evidence="9">
    <location>
        <position position="141"/>
    </location>
    <ligand>
        <name>Zn(2+)</name>
        <dbReference type="ChEBI" id="CHEBI:29105"/>
        <note>catalytic</note>
    </ligand>
</feature>
<keyword evidence="7 9" id="KW-0378">Hydrolase</keyword>
<comment type="subcellular location">
    <subcellularLocation>
        <location evidence="9">Cytoplasm</location>
    </subcellularLocation>
</comment>
<evidence type="ECO:0000256" key="9">
    <source>
        <dbReference type="HAMAP-Rule" id="MF_00009"/>
    </source>
</evidence>